<keyword evidence="3" id="KW-1185">Reference proteome</keyword>
<accession>A0ABP1N2M1</accession>
<keyword evidence="1" id="KW-0732">Signal</keyword>
<dbReference type="EMBL" id="CAXAJV020001281">
    <property type="protein sequence ID" value="CAL7934343.1"/>
    <property type="molecule type" value="Genomic_DNA"/>
</dbReference>
<name>A0ABP1N2M1_XYLVO</name>
<gene>
    <name evidence="2" type="ORF">XYLVIOL_LOCUS971</name>
</gene>
<evidence type="ECO:0000313" key="3">
    <source>
        <dbReference type="Proteomes" id="UP001642520"/>
    </source>
</evidence>
<organism evidence="2 3">
    <name type="scientific">Xylocopa violacea</name>
    <name type="common">Violet carpenter bee</name>
    <name type="synonym">Apis violacea</name>
    <dbReference type="NCBI Taxonomy" id="135666"/>
    <lineage>
        <taxon>Eukaryota</taxon>
        <taxon>Metazoa</taxon>
        <taxon>Ecdysozoa</taxon>
        <taxon>Arthropoda</taxon>
        <taxon>Hexapoda</taxon>
        <taxon>Insecta</taxon>
        <taxon>Pterygota</taxon>
        <taxon>Neoptera</taxon>
        <taxon>Endopterygota</taxon>
        <taxon>Hymenoptera</taxon>
        <taxon>Apocrita</taxon>
        <taxon>Aculeata</taxon>
        <taxon>Apoidea</taxon>
        <taxon>Anthophila</taxon>
        <taxon>Apidae</taxon>
        <taxon>Xylocopa</taxon>
        <taxon>Xylocopa</taxon>
    </lineage>
</organism>
<reference evidence="2 3" key="1">
    <citation type="submission" date="2024-08" db="EMBL/GenBank/DDBJ databases">
        <authorList>
            <person name="Will J Nash"/>
            <person name="Angela Man"/>
            <person name="Seanna McTaggart"/>
            <person name="Kendall Baker"/>
            <person name="Tom Barker"/>
            <person name="Leah Catchpole"/>
            <person name="Alex Durrant"/>
            <person name="Karim Gharbi"/>
            <person name="Naomi Irish"/>
            <person name="Gemy Kaithakottil"/>
            <person name="Debby Ku"/>
            <person name="Aaliyah Providence"/>
            <person name="Felix Shaw"/>
            <person name="David Swarbreck"/>
            <person name="Chris Watkins"/>
            <person name="Ann M. McCartney"/>
            <person name="Giulio Formenti"/>
            <person name="Alice Mouton"/>
            <person name="Noel Vella"/>
            <person name="Bjorn M von Reumont"/>
            <person name="Adriana Vella"/>
            <person name="Wilfried Haerty"/>
        </authorList>
    </citation>
    <scope>NUCLEOTIDE SEQUENCE [LARGE SCALE GENOMIC DNA]</scope>
</reference>
<evidence type="ECO:0000313" key="2">
    <source>
        <dbReference type="EMBL" id="CAL7934343.1"/>
    </source>
</evidence>
<dbReference type="Proteomes" id="UP001642520">
    <property type="component" value="Unassembled WGS sequence"/>
</dbReference>
<protein>
    <submittedName>
        <fullName evidence="2">Uncharacterized protein</fullName>
    </submittedName>
</protein>
<feature type="signal peptide" evidence="1">
    <location>
        <begin position="1"/>
        <end position="18"/>
    </location>
</feature>
<evidence type="ECO:0000256" key="1">
    <source>
        <dbReference type="SAM" id="SignalP"/>
    </source>
</evidence>
<sequence length="302" mass="29929">MKFPLWFAASILLTSVRASDWAYHEIVGAGQSPGPLLVAPVYRVAPAVSLLPTEPIKEVGTLVAGPVTRTIVEGSSSGPVTIVSAGTPTTTPEPAPITATRKAIEATAVSEDSVLIKGASAGPVTLVAPSDNPIAIADSAASAEIEAAKGAVAASATAKAGVAIENAKVSSATEATVELSTVEETVGVASANAVIGPSTGPIIIAGPTAPPLPAALTTPTAAPVTVVAPTATGPVSVSSSAVANASVTSSKTTAGRIVVGHGLVAGKARSSDRIFANSFQEPGKGFKRTLFRLSRCNRVGQD</sequence>
<proteinExistence type="predicted"/>
<feature type="chain" id="PRO_5045673112" evidence="1">
    <location>
        <begin position="19"/>
        <end position="302"/>
    </location>
</feature>
<comment type="caution">
    <text evidence="2">The sequence shown here is derived from an EMBL/GenBank/DDBJ whole genome shotgun (WGS) entry which is preliminary data.</text>
</comment>